<accession>A0A443JYI5</accession>
<dbReference type="InterPro" id="IPR009492">
    <property type="entry name" value="TniQ"/>
</dbReference>
<sequence>MGITFSISCLGAPLPVYAPPVPAPRETLPSFVGRLAASHHVSTHDYAVDLGTPFKFILDFSDRLLENLERWGKIDQEAIEELVSWTGRKAGEVQLRFRGEIYGSRSLRNPIVRGCPICLREDAGSADAPAAQLMALRGDWQYRDCVICVRHRHFLVPLWEANRVTERLDSAAQFAALAPRILAGEIDVPDVAPTEYDVWLSQRLESQEDSGHLATQNVETITTISRLLGARMLGSAVADLRQDARKLAKALNEGFLIVREGPSAFRARLDDLATRARGALDEPRKAFGDLYVRLSTDLLTKPEFQPYRTILRDCIIQTWPLAAGEVVLGEPLDRRRIHSVWTAAAEANIKADKMEALLIEAGAVAADDDRPRNKKTFSADRYADLIAEIPQRVSKTAMLEAMGATRNEFDALVNEGVLNPRTRVPEIRLPWCAQDGLDLVADLAARADVSVSEDDPEWETIQKTCGTHLISLRDILEAIRSGVVRLGLTNGMTGYHGFRVRKETIAAWHAGRAAQIADNRGIPGTVSLAEFGRSVGFRDKKHLDALIGAGFLEVIEVTNPSTGRPQLRVGREAAAKFRARFVTVNILAAETGQNSNYIRSLLSRVGATAFREGGFDFGQVWLRRDVDLAF</sequence>
<feature type="domain" description="TniQ" evidence="1">
    <location>
        <begin position="20"/>
        <end position="155"/>
    </location>
</feature>
<dbReference type="Proteomes" id="UP000284451">
    <property type="component" value="Unassembled WGS sequence"/>
</dbReference>
<gene>
    <name evidence="2" type="ORF">D2T29_21890</name>
</gene>
<name>A0A443JYI5_9RHOB</name>
<comment type="caution">
    <text evidence="2">The sequence shown here is derived from an EMBL/GenBank/DDBJ whole genome shotgun (WGS) entry which is preliminary data.</text>
</comment>
<proteinExistence type="predicted"/>
<organism evidence="2 3">
    <name type="scientific">Paenirhodobacter populi</name>
    <dbReference type="NCBI Taxonomy" id="2306993"/>
    <lineage>
        <taxon>Bacteria</taxon>
        <taxon>Pseudomonadati</taxon>
        <taxon>Pseudomonadota</taxon>
        <taxon>Alphaproteobacteria</taxon>
        <taxon>Rhodobacterales</taxon>
        <taxon>Rhodobacter group</taxon>
        <taxon>Paenirhodobacter</taxon>
    </lineage>
</organism>
<dbReference type="EMBL" id="SAUY01000065">
    <property type="protein sequence ID" value="RWR25590.1"/>
    <property type="molecule type" value="Genomic_DNA"/>
</dbReference>
<evidence type="ECO:0000313" key="2">
    <source>
        <dbReference type="EMBL" id="RWR25590.1"/>
    </source>
</evidence>
<evidence type="ECO:0000313" key="3">
    <source>
        <dbReference type="Proteomes" id="UP000284451"/>
    </source>
</evidence>
<evidence type="ECO:0000259" key="1">
    <source>
        <dbReference type="Pfam" id="PF06527"/>
    </source>
</evidence>
<reference evidence="2 3" key="1">
    <citation type="submission" date="2019-01" db="EMBL/GenBank/DDBJ databases">
        <title>Sinorhodobacter populi sp. nov. isolated from the symptomatic bark tissue of Populus euramericana canker.</title>
        <authorList>
            <person name="Xu G."/>
        </authorList>
    </citation>
    <scope>NUCLEOTIDE SEQUENCE [LARGE SCALE GENOMIC DNA]</scope>
    <source>
        <strain evidence="2 3">07D10-4-3</strain>
    </source>
</reference>
<reference evidence="2 3" key="2">
    <citation type="submission" date="2019-01" db="EMBL/GenBank/DDBJ databases">
        <authorList>
            <person name="Li Y."/>
        </authorList>
    </citation>
    <scope>NUCLEOTIDE SEQUENCE [LARGE SCALE GENOMIC DNA]</scope>
    <source>
        <strain evidence="2 3">07D10-4-3</strain>
    </source>
</reference>
<protein>
    <recommendedName>
        <fullName evidence="1">TniQ domain-containing protein</fullName>
    </recommendedName>
</protein>
<dbReference type="Pfam" id="PF06527">
    <property type="entry name" value="TniQ"/>
    <property type="match status" value="1"/>
</dbReference>
<dbReference type="AlphaFoldDB" id="A0A443JYI5"/>